<name>A0A0U5JBZ1_9BACT</name>
<evidence type="ECO:0000313" key="2">
    <source>
        <dbReference type="Proteomes" id="UP000069902"/>
    </source>
</evidence>
<evidence type="ECO:0000313" key="1">
    <source>
        <dbReference type="EMBL" id="CUI16330.1"/>
    </source>
</evidence>
<accession>A0A0U5JBZ1</accession>
<dbReference type="PROSITE" id="PS51257">
    <property type="entry name" value="PROKAR_LIPOPROTEIN"/>
    <property type="match status" value="1"/>
</dbReference>
<gene>
    <name evidence="1" type="ORF">PNK_0704</name>
</gene>
<dbReference type="KEGG" id="pnl:PNK_0704"/>
<sequence length="54" mass="5983">MKRTLSYWTLLPLLLVLSSCYRMPGENEFSVVPTTNNPSVTCEKASSMLPGMGM</sequence>
<dbReference type="PATRIC" id="fig|389348.3.peg.770"/>
<dbReference type="EMBL" id="LN879502">
    <property type="protein sequence ID" value="CUI16330.1"/>
    <property type="molecule type" value="Genomic_DNA"/>
</dbReference>
<reference evidence="2" key="1">
    <citation type="submission" date="2015-09" db="EMBL/GenBank/DDBJ databases">
        <authorList>
            <person name="Bertelli C."/>
        </authorList>
    </citation>
    <scope>NUCLEOTIDE SEQUENCE [LARGE SCALE GENOMIC DNA]</scope>
    <source>
        <strain evidence="2">KNic</strain>
    </source>
</reference>
<dbReference type="STRING" id="389348.PNK_0704"/>
<dbReference type="InParanoid" id="A0A0U5JBZ1"/>
<proteinExistence type="predicted"/>
<keyword evidence="2" id="KW-1185">Reference proteome</keyword>
<organism evidence="1 2">
    <name type="scientific">Candidatus Protochlamydia naegleriophila</name>
    <dbReference type="NCBI Taxonomy" id="389348"/>
    <lineage>
        <taxon>Bacteria</taxon>
        <taxon>Pseudomonadati</taxon>
        <taxon>Chlamydiota</taxon>
        <taxon>Chlamydiia</taxon>
        <taxon>Parachlamydiales</taxon>
        <taxon>Parachlamydiaceae</taxon>
        <taxon>Candidatus Protochlamydia</taxon>
    </lineage>
</organism>
<protein>
    <submittedName>
        <fullName evidence="1">Uncharacterized protein</fullName>
    </submittedName>
</protein>
<dbReference type="Proteomes" id="UP000069902">
    <property type="component" value="Chromosome cPNK"/>
</dbReference>
<dbReference type="AlphaFoldDB" id="A0A0U5JBZ1"/>